<evidence type="ECO:0000256" key="1">
    <source>
        <dbReference type="SAM" id="MobiDB-lite"/>
    </source>
</evidence>
<gene>
    <name evidence="2" type="ORF">HDK90DRAFT_513504</name>
</gene>
<dbReference type="EMBL" id="JBBWRZ010000009">
    <property type="protein sequence ID" value="KAK8229286.1"/>
    <property type="molecule type" value="Genomic_DNA"/>
</dbReference>
<proteinExistence type="predicted"/>
<feature type="region of interest" description="Disordered" evidence="1">
    <location>
        <begin position="267"/>
        <end position="313"/>
    </location>
</feature>
<evidence type="ECO:0000313" key="3">
    <source>
        <dbReference type="Proteomes" id="UP001492380"/>
    </source>
</evidence>
<accession>A0ABR1YH05</accession>
<reference evidence="2 3" key="1">
    <citation type="submission" date="2024-04" db="EMBL/GenBank/DDBJ databases">
        <title>Phyllosticta paracitricarpa is synonymous to the EU quarantine fungus P. citricarpa based on phylogenomic analyses.</title>
        <authorList>
            <consortium name="Lawrence Berkeley National Laboratory"/>
            <person name="Van Ingen-Buijs V.A."/>
            <person name="Van Westerhoven A.C."/>
            <person name="Haridas S."/>
            <person name="Skiadas P."/>
            <person name="Martin F."/>
            <person name="Groenewald J.Z."/>
            <person name="Crous P.W."/>
            <person name="Seidl M.F."/>
        </authorList>
    </citation>
    <scope>NUCLEOTIDE SEQUENCE [LARGE SCALE GENOMIC DNA]</scope>
    <source>
        <strain evidence="2 3">CBS 123374</strain>
    </source>
</reference>
<protein>
    <submittedName>
        <fullName evidence="2">Uncharacterized protein</fullName>
    </submittedName>
</protein>
<dbReference type="Proteomes" id="UP001492380">
    <property type="component" value="Unassembled WGS sequence"/>
</dbReference>
<name>A0ABR1YH05_9PEZI</name>
<sequence length="313" mass="35200">MPSLFDKKPCCKPDAPVVVSWKSSPNAQPSYFRHWLPSPTTKATLTMPPVSSSLGWGGKKIDVFLLIGGESMRTVHTRLYTRADPNDENAGPGCPECSCKCKFKGPAEGREDVEICSLDAVPAPVRRAFSHEDELRGDVVEVEFVLEPRPRPVIIAPDDGEEFPLPSTNVSETIYQHLEQLARSRTITMFLPKKFVRTVVPLDSLKTELALGHVETDPALQNIRGFYGRGSGMKGKIIEWDDDKDEEAALPHWHHARGTTLPEIWERRRFKPAGRDPDSGSETASEVYENPNYRLPGWENEPEPPRKRRRHNA</sequence>
<organism evidence="2 3">
    <name type="scientific">Phyllosticta capitalensis</name>
    <dbReference type="NCBI Taxonomy" id="121624"/>
    <lineage>
        <taxon>Eukaryota</taxon>
        <taxon>Fungi</taxon>
        <taxon>Dikarya</taxon>
        <taxon>Ascomycota</taxon>
        <taxon>Pezizomycotina</taxon>
        <taxon>Dothideomycetes</taxon>
        <taxon>Dothideomycetes incertae sedis</taxon>
        <taxon>Botryosphaeriales</taxon>
        <taxon>Phyllostictaceae</taxon>
        <taxon>Phyllosticta</taxon>
    </lineage>
</organism>
<keyword evidence="3" id="KW-1185">Reference proteome</keyword>
<evidence type="ECO:0000313" key="2">
    <source>
        <dbReference type="EMBL" id="KAK8229286.1"/>
    </source>
</evidence>
<comment type="caution">
    <text evidence="2">The sequence shown here is derived from an EMBL/GenBank/DDBJ whole genome shotgun (WGS) entry which is preliminary data.</text>
</comment>